<name>A0A5E4W6U2_9BURK</name>
<feature type="domain" description="Peptidase S11 D-alanyl-D-alanine carboxypeptidase A N-terminal" evidence="12">
    <location>
        <begin position="213"/>
        <end position="436"/>
    </location>
</feature>
<keyword evidence="6" id="KW-0961">Cell wall biogenesis/degradation</keyword>
<organism evidence="13 14">
    <name type="scientific">Pandoraea morbifera</name>
    <dbReference type="NCBI Taxonomy" id="2508300"/>
    <lineage>
        <taxon>Bacteria</taxon>
        <taxon>Pseudomonadati</taxon>
        <taxon>Pseudomonadota</taxon>
        <taxon>Betaproteobacteria</taxon>
        <taxon>Burkholderiales</taxon>
        <taxon>Burkholderiaceae</taxon>
        <taxon>Pandoraea</taxon>
    </lineage>
</organism>
<dbReference type="PANTHER" id="PTHR21581">
    <property type="entry name" value="D-ALANYL-D-ALANINE CARBOXYPEPTIDASE"/>
    <property type="match status" value="1"/>
</dbReference>
<evidence type="ECO:0000256" key="9">
    <source>
        <dbReference type="RuleBase" id="RU004016"/>
    </source>
</evidence>
<evidence type="ECO:0000256" key="3">
    <source>
        <dbReference type="ARBA" id="ARBA00022801"/>
    </source>
</evidence>
<keyword evidence="3 13" id="KW-0378">Hydrolase</keyword>
<evidence type="ECO:0000256" key="6">
    <source>
        <dbReference type="ARBA" id="ARBA00023316"/>
    </source>
</evidence>
<keyword evidence="2" id="KW-0732">Signal</keyword>
<keyword evidence="4" id="KW-0133">Cell shape</keyword>
<feature type="binding site" evidence="8">
    <location>
        <position position="405"/>
    </location>
    <ligand>
        <name>substrate</name>
    </ligand>
</feature>
<dbReference type="AlphaFoldDB" id="A0A5E4W6U2"/>
<feature type="transmembrane region" description="Helical" evidence="11">
    <location>
        <begin position="60"/>
        <end position="78"/>
    </location>
</feature>
<dbReference type="Gene3D" id="3.40.710.10">
    <property type="entry name" value="DD-peptidase/beta-lactamase superfamily"/>
    <property type="match status" value="1"/>
</dbReference>
<accession>A0A5E4W6U2</accession>
<dbReference type="GO" id="GO:0009002">
    <property type="term" value="F:serine-type D-Ala-D-Ala carboxypeptidase activity"/>
    <property type="evidence" value="ECO:0007669"/>
    <property type="project" value="InterPro"/>
</dbReference>
<evidence type="ECO:0000313" key="14">
    <source>
        <dbReference type="Proteomes" id="UP000368474"/>
    </source>
</evidence>
<gene>
    <name evidence="13" type="primary">pbpG_2</name>
    <name evidence="13" type="ORF">PMO31116_03090</name>
</gene>
<evidence type="ECO:0000256" key="2">
    <source>
        <dbReference type="ARBA" id="ARBA00022729"/>
    </source>
</evidence>
<evidence type="ECO:0000256" key="4">
    <source>
        <dbReference type="ARBA" id="ARBA00022960"/>
    </source>
</evidence>
<feature type="compositionally biased region" description="Basic residues" evidence="10">
    <location>
        <begin position="112"/>
        <end position="156"/>
    </location>
</feature>
<feature type="active site" description="Proton acceptor" evidence="7">
    <location>
        <position position="246"/>
    </location>
</feature>
<keyword evidence="11" id="KW-1133">Transmembrane helix</keyword>
<protein>
    <submittedName>
        <fullName evidence="13">D-alanyl-D-alanine endopeptidase</fullName>
        <ecNumber evidence="13">3.4.21.-</ecNumber>
    </submittedName>
</protein>
<evidence type="ECO:0000256" key="10">
    <source>
        <dbReference type="SAM" id="MobiDB-lite"/>
    </source>
</evidence>
<dbReference type="GO" id="GO:0071555">
    <property type="term" value="P:cell wall organization"/>
    <property type="evidence" value="ECO:0007669"/>
    <property type="project" value="UniProtKB-KW"/>
</dbReference>
<evidence type="ECO:0000256" key="5">
    <source>
        <dbReference type="ARBA" id="ARBA00022984"/>
    </source>
</evidence>
<evidence type="ECO:0000256" key="7">
    <source>
        <dbReference type="PIRSR" id="PIRSR618044-1"/>
    </source>
</evidence>
<evidence type="ECO:0000256" key="8">
    <source>
        <dbReference type="PIRSR" id="PIRSR618044-2"/>
    </source>
</evidence>
<dbReference type="Pfam" id="PF00768">
    <property type="entry name" value="Peptidase_S11"/>
    <property type="match status" value="1"/>
</dbReference>
<keyword evidence="5" id="KW-0573">Peptidoglycan synthesis</keyword>
<dbReference type="SUPFAM" id="SSF56601">
    <property type="entry name" value="beta-lactamase/transpeptidase-like"/>
    <property type="match status" value="1"/>
</dbReference>
<sequence>MYCARVLRDGLPPCAAVFPCMHASPVTLSLRNRVKMSALWYPPLSPDLPRLYRLTPRTIALARLVLFGVMLLIAGLPVSDALAASAHPTSTGKRRHDAVKKKTTTAKASAKSAHRKTATASPSRKRATRHAKAAPARKGHQVRKHAKSPQHAKAASRRSSTVAHRKPAPKAVARTVKSARVNHSAKAAAPQVSTDAKPRLLARCGFTPASRKRLFSRAVYIVDEKTHTPLFAKNADQVRPIASLSKLMTAVVWLDSGPSMRTPLTVTYADLDTLKFTRSRLLVGSTLSRADMLHISLMASENRAAAALSRDYPGGRPAFIAAMNAKARALNMPNTRFENSTGLSPRNVSTARELARLVRASNRYALIRRYSIDHQQRVRTGKGQLQYVNTNRLVRYGKVHASVQKTGFINESGHNMVMRVMVHKQRPVIVTMLGSDTPEGSRLDGVRIAHWLSCSLR</sequence>
<keyword evidence="11" id="KW-0472">Membrane</keyword>
<keyword evidence="14" id="KW-1185">Reference proteome</keyword>
<feature type="active site" evidence="7">
    <location>
        <position position="300"/>
    </location>
</feature>
<evidence type="ECO:0000256" key="1">
    <source>
        <dbReference type="ARBA" id="ARBA00007164"/>
    </source>
</evidence>
<dbReference type="PANTHER" id="PTHR21581:SF26">
    <property type="entry name" value="D-ALANYL-D-ALANINE ENDOPEPTIDASE"/>
    <property type="match status" value="1"/>
</dbReference>
<dbReference type="GO" id="GO:0006508">
    <property type="term" value="P:proteolysis"/>
    <property type="evidence" value="ECO:0007669"/>
    <property type="project" value="InterPro"/>
</dbReference>
<dbReference type="EMBL" id="CABPSD010000008">
    <property type="protein sequence ID" value="VVE20697.1"/>
    <property type="molecule type" value="Genomic_DNA"/>
</dbReference>
<dbReference type="GO" id="GO:0009252">
    <property type="term" value="P:peptidoglycan biosynthetic process"/>
    <property type="evidence" value="ECO:0007669"/>
    <property type="project" value="UniProtKB-KW"/>
</dbReference>
<dbReference type="PRINTS" id="PR00725">
    <property type="entry name" value="DADACBPTASE1"/>
</dbReference>
<keyword evidence="11" id="KW-0812">Transmembrane</keyword>
<dbReference type="GO" id="GO:0008360">
    <property type="term" value="P:regulation of cell shape"/>
    <property type="evidence" value="ECO:0007669"/>
    <property type="project" value="UniProtKB-KW"/>
</dbReference>
<evidence type="ECO:0000259" key="12">
    <source>
        <dbReference type="Pfam" id="PF00768"/>
    </source>
</evidence>
<evidence type="ECO:0000256" key="11">
    <source>
        <dbReference type="SAM" id="Phobius"/>
    </source>
</evidence>
<comment type="similarity">
    <text evidence="1 9">Belongs to the peptidase S11 family.</text>
</comment>
<evidence type="ECO:0000313" key="13">
    <source>
        <dbReference type="EMBL" id="VVE20697.1"/>
    </source>
</evidence>
<dbReference type="EC" id="3.4.21.-" evidence="13"/>
<reference evidence="13 14" key="1">
    <citation type="submission" date="2019-08" db="EMBL/GenBank/DDBJ databases">
        <authorList>
            <person name="Peeters C."/>
        </authorList>
    </citation>
    <scope>NUCLEOTIDE SEQUENCE [LARGE SCALE GENOMIC DNA]</scope>
    <source>
        <strain evidence="13 14">LMG 31116</strain>
    </source>
</reference>
<proteinExistence type="inferred from homology"/>
<feature type="compositionally biased region" description="Basic residues" evidence="10">
    <location>
        <begin position="92"/>
        <end position="104"/>
    </location>
</feature>
<feature type="active site" description="Acyl-ester intermediate" evidence="7">
    <location>
        <position position="243"/>
    </location>
</feature>
<feature type="region of interest" description="Disordered" evidence="10">
    <location>
        <begin position="85"/>
        <end position="192"/>
    </location>
</feature>
<dbReference type="InterPro" id="IPR018044">
    <property type="entry name" value="Peptidase_S11"/>
</dbReference>
<dbReference type="InterPro" id="IPR001967">
    <property type="entry name" value="Peptidase_S11_N"/>
</dbReference>
<dbReference type="Proteomes" id="UP000368474">
    <property type="component" value="Unassembled WGS sequence"/>
</dbReference>
<dbReference type="InterPro" id="IPR012338">
    <property type="entry name" value="Beta-lactam/transpept-like"/>
</dbReference>